<dbReference type="AlphaFoldDB" id="A0A6P7XHG3"/>
<keyword evidence="3 8" id="KW-1133">Transmembrane helix</keyword>
<name>A0A6P7XHG3_9AMPH</name>
<evidence type="ECO:0000256" key="4">
    <source>
        <dbReference type="ARBA" id="ARBA00023136"/>
    </source>
</evidence>
<dbReference type="InterPro" id="IPR050578">
    <property type="entry name" value="MARVEL-CKLF_proteins"/>
</dbReference>
<dbReference type="Proteomes" id="UP000515156">
    <property type="component" value="Chromosome 2"/>
</dbReference>
<evidence type="ECO:0000256" key="6">
    <source>
        <dbReference type="ARBA" id="ARBA00039459"/>
    </source>
</evidence>
<feature type="transmembrane region" description="Helical" evidence="8">
    <location>
        <begin position="82"/>
        <end position="106"/>
    </location>
</feature>
<dbReference type="KEGG" id="muo:115463592"/>
<dbReference type="InterPro" id="IPR008253">
    <property type="entry name" value="Marvel"/>
</dbReference>
<dbReference type="GeneID" id="115463592"/>
<gene>
    <name evidence="11" type="primary">PLP2</name>
</gene>
<evidence type="ECO:0000256" key="5">
    <source>
        <dbReference type="ARBA" id="ARBA00037152"/>
    </source>
</evidence>
<feature type="transmembrane region" description="Helical" evidence="8">
    <location>
        <begin position="112"/>
        <end position="132"/>
    </location>
</feature>
<reference evidence="11" key="1">
    <citation type="submission" date="2025-08" db="UniProtKB">
        <authorList>
            <consortium name="RefSeq"/>
        </authorList>
    </citation>
    <scope>IDENTIFICATION</scope>
</reference>
<sequence>MSESAARTQSPGFLESFQTYVRTKKGTILLVEIVLCIIVLICYAASRYPGYLTVAICEMVFAIIIFVVYMRQFHKDLSFIHWPWTDFIRAAIGSVLFLITSLIVVIRNYDGAGIAGGVFGILAGILFAYDAYTIIPSLRSRHTQAATEPSDGV</sequence>
<organism evidence="10 11">
    <name type="scientific">Microcaecilia unicolor</name>
    <dbReference type="NCBI Taxonomy" id="1415580"/>
    <lineage>
        <taxon>Eukaryota</taxon>
        <taxon>Metazoa</taxon>
        <taxon>Chordata</taxon>
        <taxon>Craniata</taxon>
        <taxon>Vertebrata</taxon>
        <taxon>Euteleostomi</taxon>
        <taxon>Amphibia</taxon>
        <taxon>Gymnophiona</taxon>
        <taxon>Siphonopidae</taxon>
        <taxon>Microcaecilia</taxon>
    </lineage>
</organism>
<evidence type="ECO:0000256" key="3">
    <source>
        <dbReference type="ARBA" id="ARBA00022989"/>
    </source>
</evidence>
<keyword evidence="4 7" id="KW-0472">Membrane</keyword>
<dbReference type="OrthoDB" id="9898022at2759"/>
<dbReference type="PANTHER" id="PTHR22776:SF4">
    <property type="entry name" value="PROTEOLIPID PROTEIN 2"/>
    <property type="match status" value="1"/>
</dbReference>
<keyword evidence="10" id="KW-1185">Reference proteome</keyword>
<dbReference type="PROSITE" id="PS51225">
    <property type="entry name" value="MARVEL"/>
    <property type="match status" value="1"/>
</dbReference>
<dbReference type="Pfam" id="PF01284">
    <property type="entry name" value="MARVEL"/>
    <property type="match status" value="1"/>
</dbReference>
<evidence type="ECO:0000313" key="11">
    <source>
        <dbReference type="RefSeq" id="XP_030050115.1"/>
    </source>
</evidence>
<proteinExistence type="predicted"/>
<accession>A0A6P7XHG3</accession>
<dbReference type="CTD" id="5355"/>
<evidence type="ECO:0000256" key="8">
    <source>
        <dbReference type="SAM" id="Phobius"/>
    </source>
</evidence>
<dbReference type="RefSeq" id="XP_030050115.1">
    <property type="nucleotide sequence ID" value="XM_030194255.1"/>
</dbReference>
<dbReference type="GO" id="GO:0016020">
    <property type="term" value="C:membrane"/>
    <property type="evidence" value="ECO:0007669"/>
    <property type="project" value="UniProtKB-SubCell"/>
</dbReference>
<evidence type="ECO:0000256" key="2">
    <source>
        <dbReference type="ARBA" id="ARBA00022692"/>
    </source>
</evidence>
<dbReference type="InParanoid" id="A0A6P7XHG3"/>
<comment type="function">
    <text evidence="5">May play a role in cell differentiation in the intestinal epithelium.</text>
</comment>
<comment type="subcellular location">
    <subcellularLocation>
        <location evidence="1">Membrane</location>
        <topology evidence="1">Multi-pass membrane protein</topology>
    </subcellularLocation>
</comment>
<feature type="transmembrane region" description="Helical" evidence="8">
    <location>
        <begin position="27"/>
        <end position="46"/>
    </location>
</feature>
<evidence type="ECO:0000256" key="1">
    <source>
        <dbReference type="ARBA" id="ARBA00004141"/>
    </source>
</evidence>
<feature type="transmembrane region" description="Helical" evidence="8">
    <location>
        <begin position="52"/>
        <end position="70"/>
    </location>
</feature>
<evidence type="ECO:0000256" key="7">
    <source>
        <dbReference type="PROSITE-ProRule" id="PRU00581"/>
    </source>
</evidence>
<feature type="domain" description="MARVEL" evidence="9">
    <location>
        <begin position="20"/>
        <end position="139"/>
    </location>
</feature>
<keyword evidence="2 7" id="KW-0812">Transmembrane</keyword>
<evidence type="ECO:0000259" key="9">
    <source>
        <dbReference type="PROSITE" id="PS51225"/>
    </source>
</evidence>
<dbReference type="FunCoup" id="A0A6P7XHG3">
    <property type="interactions" value="337"/>
</dbReference>
<evidence type="ECO:0000313" key="10">
    <source>
        <dbReference type="Proteomes" id="UP000515156"/>
    </source>
</evidence>
<protein>
    <recommendedName>
        <fullName evidence="6">Proteolipid protein 2</fullName>
    </recommendedName>
</protein>
<dbReference type="PANTHER" id="PTHR22776">
    <property type="entry name" value="MARVEL-CONTAINING POTENTIAL LIPID RAFT-ASSOCIATED PROTEIN"/>
    <property type="match status" value="1"/>
</dbReference>